<dbReference type="InterPro" id="IPR011969">
    <property type="entry name" value="Clan_AA_Asp_peptidase_C"/>
</dbReference>
<feature type="transmembrane region" description="Helical" evidence="1">
    <location>
        <begin position="34"/>
        <end position="52"/>
    </location>
</feature>
<dbReference type="InterPro" id="IPR021109">
    <property type="entry name" value="Peptidase_aspartic_dom_sf"/>
</dbReference>
<evidence type="ECO:0000313" key="3">
    <source>
        <dbReference type="EMBL" id="NVP30788.1"/>
    </source>
</evidence>
<accession>A0A7Y7QUA2</accession>
<dbReference type="NCBIfam" id="TIGR02281">
    <property type="entry name" value="clan_AA_DTGA"/>
    <property type="match status" value="1"/>
</dbReference>
<evidence type="ECO:0000256" key="1">
    <source>
        <dbReference type="SAM" id="Phobius"/>
    </source>
</evidence>
<dbReference type="EMBL" id="JABEOV010000010">
    <property type="protein sequence ID" value="NNG52927.1"/>
    <property type="molecule type" value="Genomic_DNA"/>
</dbReference>
<feature type="transmembrane region" description="Helical" evidence="1">
    <location>
        <begin position="9"/>
        <end position="28"/>
    </location>
</feature>
<dbReference type="GO" id="GO:0008233">
    <property type="term" value="F:peptidase activity"/>
    <property type="evidence" value="ECO:0007669"/>
    <property type="project" value="UniProtKB-KW"/>
</dbReference>
<evidence type="ECO:0000313" key="4">
    <source>
        <dbReference type="Proteomes" id="UP000531581"/>
    </source>
</evidence>
<protein>
    <submittedName>
        <fullName evidence="3">TIGR02281 family clan AA aspartic protease</fullName>
        <ecNumber evidence="3">3.4.23.-</ecNumber>
    </submittedName>
</protein>
<sequence length="191" mass="20645">MNTDRAMDIVFYGLILILPLSALLARRIPIGQTMRMALIWIGIFGAMFLVVAQRDRFKDWWPSSTVSTGTARIPIGPDGHYWANVRINGIERRMMIDSGATRTALSVATARAAGIDVKESPFGSLIDTANGPVTADHATVAKLGIGSIVLNDVGADVSPAFGDQDIIGMNVLSRLRSWRVEQGVLTLNPPD</sequence>
<dbReference type="InterPro" id="IPR034122">
    <property type="entry name" value="Retropepsin-like_bacterial"/>
</dbReference>
<gene>
    <name evidence="2" type="ORF">HKX05_06155</name>
    <name evidence="3" type="ORF">HLV41_07010</name>
</gene>
<dbReference type="EMBL" id="JABYQV010000004">
    <property type="protein sequence ID" value="NVP30788.1"/>
    <property type="molecule type" value="Genomic_DNA"/>
</dbReference>
<dbReference type="RefSeq" id="WP_061779363.1">
    <property type="nucleotide sequence ID" value="NZ_JABEOV010000010.1"/>
</dbReference>
<dbReference type="Pfam" id="PF13975">
    <property type="entry name" value="gag-asp_proteas"/>
    <property type="match status" value="1"/>
</dbReference>
<organism evidence="3 4">
    <name type="scientific">Sphingomonas sanguinis</name>
    <dbReference type="NCBI Taxonomy" id="33051"/>
    <lineage>
        <taxon>Bacteria</taxon>
        <taxon>Pseudomonadati</taxon>
        <taxon>Pseudomonadota</taxon>
        <taxon>Alphaproteobacteria</taxon>
        <taxon>Sphingomonadales</taxon>
        <taxon>Sphingomonadaceae</taxon>
        <taxon>Sphingomonas</taxon>
    </lineage>
</organism>
<proteinExistence type="predicted"/>
<dbReference type="GeneID" id="78485353"/>
<name>A0A7Y7QUA2_9SPHN</name>
<keyword evidence="3" id="KW-0645">Protease</keyword>
<keyword evidence="1" id="KW-0472">Membrane</keyword>
<evidence type="ECO:0000313" key="2">
    <source>
        <dbReference type="EMBL" id="NNG52927.1"/>
    </source>
</evidence>
<keyword evidence="3" id="KW-0378">Hydrolase</keyword>
<dbReference type="EC" id="3.4.23.-" evidence="3"/>
<keyword evidence="1" id="KW-1133">Transmembrane helix</keyword>
<comment type="caution">
    <text evidence="3">The sequence shown here is derived from an EMBL/GenBank/DDBJ whole genome shotgun (WGS) entry which is preliminary data.</text>
</comment>
<dbReference type="Gene3D" id="2.40.70.10">
    <property type="entry name" value="Acid Proteases"/>
    <property type="match status" value="1"/>
</dbReference>
<dbReference type="SUPFAM" id="SSF50630">
    <property type="entry name" value="Acid proteases"/>
    <property type="match status" value="1"/>
</dbReference>
<dbReference type="CDD" id="cd05483">
    <property type="entry name" value="retropepsin_like_bacteria"/>
    <property type="match status" value="1"/>
</dbReference>
<evidence type="ECO:0000313" key="5">
    <source>
        <dbReference type="Proteomes" id="UP000557656"/>
    </source>
</evidence>
<dbReference type="AlphaFoldDB" id="A0A7Y7QUA2"/>
<dbReference type="GO" id="GO:0006508">
    <property type="term" value="P:proteolysis"/>
    <property type="evidence" value="ECO:0007669"/>
    <property type="project" value="UniProtKB-KW"/>
</dbReference>
<keyword evidence="5" id="KW-1185">Reference proteome</keyword>
<keyword evidence="1" id="KW-0812">Transmembrane</keyword>
<reference evidence="4 5" key="1">
    <citation type="submission" date="2020-05" db="EMBL/GenBank/DDBJ databases">
        <title>Draft Genome Sequences of Sphingomonas sp. Isolated from the International Space Station.</title>
        <authorList>
            <person name="Bijlani S."/>
            <person name="Singh N.K."/>
            <person name="Mason C.E."/>
            <person name="Wang C.C."/>
            <person name="Venkateswaran K."/>
        </authorList>
    </citation>
    <scope>NUCLEOTIDE SEQUENCE [LARGE SCALE GENOMIC DNA]</scope>
    <source>
        <strain evidence="2 5">IIF7SW-B5</strain>
        <strain evidence="3">ISS-IIF7SWP</strain>
    </source>
</reference>
<dbReference type="Proteomes" id="UP000557656">
    <property type="component" value="Unassembled WGS sequence"/>
</dbReference>
<dbReference type="Proteomes" id="UP000531581">
    <property type="component" value="Unassembled WGS sequence"/>
</dbReference>